<dbReference type="PROSITE" id="PS50157">
    <property type="entry name" value="ZINC_FINGER_C2H2_2"/>
    <property type="match status" value="1"/>
</dbReference>
<feature type="region of interest" description="Disordered" evidence="2">
    <location>
        <begin position="1028"/>
        <end position="1059"/>
    </location>
</feature>
<reference evidence="4" key="2">
    <citation type="submission" date="2020-05" db="UniProtKB">
        <authorList>
            <consortium name="EnsemblMetazoa"/>
        </authorList>
    </citation>
    <scope>IDENTIFICATION</scope>
    <source>
        <strain evidence="4">A-37</strain>
    </source>
</reference>
<feature type="region of interest" description="Disordered" evidence="2">
    <location>
        <begin position="12"/>
        <end position="31"/>
    </location>
</feature>
<evidence type="ECO:0000313" key="4">
    <source>
        <dbReference type="EnsemblMetazoa" id="ACUA020896-PA"/>
    </source>
</evidence>
<keyword evidence="1" id="KW-0863">Zinc-finger</keyword>
<dbReference type="EnsemblMetazoa" id="ACUA020896-RA">
    <property type="protein sequence ID" value="ACUA020896-PA"/>
    <property type="gene ID" value="ACUA020896"/>
</dbReference>
<dbReference type="EMBL" id="AXCM01000303">
    <property type="status" value="NOT_ANNOTATED_CDS"/>
    <property type="molecule type" value="Genomic_DNA"/>
</dbReference>
<evidence type="ECO:0000256" key="2">
    <source>
        <dbReference type="SAM" id="MobiDB-lite"/>
    </source>
</evidence>
<organism evidence="4 5">
    <name type="scientific">Anopheles culicifacies</name>
    <dbReference type="NCBI Taxonomy" id="139723"/>
    <lineage>
        <taxon>Eukaryota</taxon>
        <taxon>Metazoa</taxon>
        <taxon>Ecdysozoa</taxon>
        <taxon>Arthropoda</taxon>
        <taxon>Hexapoda</taxon>
        <taxon>Insecta</taxon>
        <taxon>Pterygota</taxon>
        <taxon>Neoptera</taxon>
        <taxon>Endopterygota</taxon>
        <taxon>Diptera</taxon>
        <taxon>Nematocera</taxon>
        <taxon>Culicoidea</taxon>
        <taxon>Culicidae</taxon>
        <taxon>Anophelinae</taxon>
        <taxon>Anopheles</taxon>
        <taxon>culicifacies species complex</taxon>
    </lineage>
</organism>
<dbReference type="STRING" id="139723.A0A182ML40"/>
<name>A0A182ML40_9DIPT</name>
<dbReference type="Proteomes" id="UP000075883">
    <property type="component" value="Unassembled WGS sequence"/>
</dbReference>
<keyword evidence="1" id="KW-0479">Metal-binding</keyword>
<protein>
    <recommendedName>
        <fullName evidence="3">C2H2-type domain-containing protein</fullName>
    </recommendedName>
</protein>
<feature type="region of interest" description="Disordered" evidence="2">
    <location>
        <begin position="153"/>
        <end position="182"/>
    </location>
</feature>
<feature type="region of interest" description="Disordered" evidence="2">
    <location>
        <begin position="400"/>
        <end position="419"/>
    </location>
</feature>
<evidence type="ECO:0000256" key="1">
    <source>
        <dbReference type="PROSITE-ProRule" id="PRU00042"/>
    </source>
</evidence>
<dbReference type="VEuPathDB" id="VectorBase:ACUA020896"/>
<dbReference type="AlphaFoldDB" id="A0A182ML40"/>
<dbReference type="GO" id="GO:0008270">
    <property type="term" value="F:zinc ion binding"/>
    <property type="evidence" value="ECO:0007669"/>
    <property type="project" value="UniProtKB-KW"/>
</dbReference>
<proteinExistence type="predicted"/>
<dbReference type="SMART" id="SM00355">
    <property type="entry name" value="ZnF_C2H2"/>
    <property type="match status" value="4"/>
</dbReference>
<dbReference type="InterPro" id="IPR013087">
    <property type="entry name" value="Znf_C2H2_type"/>
</dbReference>
<dbReference type="PROSITE" id="PS00028">
    <property type="entry name" value="ZINC_FINGER_C2H2_1"/>
    <property type="match status" value="3"/>
</dbReference>
<feature type="compositionally biased region" description="Low complexity" evidence="2">
    <location>
        <begin position="540"/>
        <end position="573"/>
    </location>
</feature>
<feature type="compositionally biased region" description="Low complexity" evidence="2">
    <location>
        <begin position="1031"/>
        <end position="1059"/>
    </location>
</feature>
<reference evidence="5" key="1">
    <citation type="submission" date="2013-09" db="EMBL/GenBank/DDBJ databases">
        <title>The Genome Sequence of Anopheles culicifacies species A.</title>
        <authorList>
            <consortium name="The Broad Institute Genomics Platform"/>
            <person name="Neafsey D.E."/>
            <person name="Besansky N."/>
            <person name="Howell P."/>
            <person name="Walton C."/>
            <person name="Young S.K."/>
            <person name="Zeng Q."/>
            <person name="Gargeya S."/>
            <person name="Fitzgerald M."/>
            <person name="Haas B."/>
            <person name="Abouelleil A."/>
            <person name="Allen A.W."/>
            <person name="Alvarado L."/>
            <person name="Arachchi H.M."/>
            <person name="Berlin A.M."/>
            <person name="Chapman S.B."/>
            <person name="Gainer-Dewar J."/>
            <person name="Goldberg J."/>
            <person name="Griggs A."/>
            <person name="Gujja S."/>
            <person name="Hansen M."/>
            <person name="Howarth C."/>
            <person name="Imamovic A."/>
            <person name="Ireland A."/>
            <person name="Larimer J."/>
            <person name="McCowan C."/>
            <person name="Murphy C."/>
            <person name="Pearson M."/>
            <person name="Poon T.W."/>
            <person name="Priest M."/>
            <person name="Roberts A."/>
            <person name="Saif S."/>
            <person name="Shea T."/>
            <person name="Sisk P."/>
            <person name="Sykes S."/>
            <person name="Wortman J."/>
            <person name="Nusbaum C."/>
            <person name="Birren B."/>
        </authorList>
    </citation>
    <scope>NUCLEOTIDE SEQUENCE [LARGE SCALE GENOMIC DNA]</scope>
    <source>
        <strain evidence="5">A-37</strain>
    </source>
</reference>
<feature type="region of interest" description="Disordered" evidence="2">
    <location>
        <begin position="540"/>
        <end position="574"/>
    </location>
</feature>
<sequence>MFKKRTKMIRVSVGGDQEQSTPDLTTGNGIQGENICIEIPSLRESASKTTIKLQESPTKTTPTEVGVADQDLQTQRRTSHRLLTANRNETAITTSTLLAPRSIDGGMDNVRNSEQRMSSTSDPPVTGIICSLPLNRLESVLGMLNVIKQSPLHSDDLTPTEVRSCGPDRHNGSPAGSESTHDAPIDSTLAYKVLCLYCDRSFSSQKLMIKHSDRIHRIAKDRRSSARVLSTALNGSDVSSCCHFCHKSKPLNLVSENLPELFKHLSSVHSDRYYACVHCILRFPNDEAREAHMESLHPSTNSGRPKSKAALKAFSYGQNNCTLHHQQPVVSVVNCKTLKTAGNPPEATTPSSMPLELSSRPTDRHVLTNRVNSNSSSSATTKGELASVQNICLRSSLRNATAPTEKVTESSKSKTKAFKKSERLLRRNSEPMLLSRLGITQHRLPRQSRRLLAAASTNANATLLSSDTSSASSTSSTSSVMASCMGKFSAKKKLLLSNDEVQPVQNCYSKITKLKTIRSTLNTNSMPIADSGTVIETADSGKSLGKGSDGTANGSAAVSSNGSSNDTSGGLNNRGALHNSTLSCHSVWGNSTGSISSNASNGSAALLATSSGIFEEDFYETVTQNVKNNLSCHLDGKLEASTPYAPSPMSPVSVVPAVRSTVVKSPVSTDSKIHEATNLPAISVMFPTLLTVEQYGTDPKPTTSNTAVTAVSSGSSVRTKKPVTKNSWKWKWDFVKKYKYVNENGRIVKKIKQPTIGLRDLSKLDMWTQLTMRTKHELFQYQRLTDDQHQQHVSPATHCDPSAKANPTAISEVGATLRHAKRAMVEQLDNILDARLLPHIDLEQNDQRIIKLEPSDEHIMKEETEPVDDKEVMNVPPVQNSSLVPWSNHPNTHARSKNSDFLHNLQLIQLNKHHQNAPVVLSGEWARPRCYICYGCGAKFNSLKQVEEHRIFRHPHVQSTFYEIVGRELIEKRLYKHFFIPVIALMMHRMHCMRISNSERIMNSPFVHGMNPQHAVVCRINTVTEIKNEDTSSNEATSFSTSTSASSSSRNSMNTTTSSTLMDGTDAINVLAPCSALAAIDDEDEGNCARPVI</sequence>
<accession>A0A182ML40</accession>
<feature type="domain" description="C2H2-type" evidence="3">
    <location>
        <begin position="193"/>
        <end position="221"/>
    </location>
</feature>
<keyword evidence="5" id="KW-1185">Reference proteome</keyword>
<feature type="compositionally biased region" description="Polar residues" evidence="2">
    <location>
        <begin position="17"/>
        <end position="28"/>
    </location>
</feature>
<evidence type="ECO:0000259" key="3">
    <source>
        <dbReference type="PROSITE" id="PS50157"/>
    </source>
</evidence>
<keyword evidence="1" id="KW-0862">Zinc</keyword>
<evidence type="ECO:0000313" key="5">
    <source>
        <dbReference type="Proteomes" id="UP000075883"/>
    </source>
</evidence>